<accession>A0ABD1UEA2</accession>
<reference evidence="3" key="1">
    <citation type="submission" date="2024-07" db="EMBL/GenBank/DDBJ databases">
        <title>Two chromosome-level genome assemblies of Korean endemic species Abeliophyllum distichum and Forsythia ovata (Oleaceae).</title>
        <authorList>
            <person name="Jang H."/>
        </authorList>
    </citation>
    <scope>NUCLEOTIDE SEQUENCE [LARGE SCALE GENOMIC DNA]</scope>
</reference>
<proteinExistence type="predicted"/>
<name>A0ABD1UEA2_9LAMI</name>
<dbReference type="Proteomes" id="UP001604277">
    <property type="component" value="Unassembled WGS sequence"/>
</dbReference>
<dbReference type="PANTHER" id="PTHR44083">
    <property type="entry name" value="TOPLESS-RELATED PROTEIN 1-RELATED"/>
    <property type="match status" value="1"/>
</dbReference>
<evidence type="ECO:0000256" key="1">
    <source>
        <dbReference type="SAM" id="MobiDB-lite"/>
    </source>
</evidence>
<evidence type="ECO:0000313" key="3">
    <source>
        <dbReference type="Proteomes" id="UP001604277"/>
    </source>
</evidence>
<feature type="compositionally biased region" description="Acidic residues" evidence="1">
    <location>
        <begin position="169"/>
        <end position="195"/>
    </location>
</feature>
<dbReference type="EMBL" id="JBFOLJ010000007">
    <property type="protein sequence ID" value="KAL2523365.1"/>
    <property type="molecule type" value="Genomic_DNA"/>
</dbReference>
<comment type="caution">
    <text evidence="2">The sequence shown here is derived from an EMBL/GenBank/DDBJ whole genome shotgun (WGS) entry which is preliminary data.</text>
</comment>
<gene>
    <name evidence="2" type="ORF">Fot_27288</name>
</gene>
<feature type="region of interest" description="Disordered" evidence="1">
    <location>
        <begin position="114"/>
        <end position="198"/>
    </location>
</feature>
<feature type="compositionally biased region" description="Basic and acidic residues" evidence="1">
    <location>
        <begin position="144"/>
        <end position="154"/>
    </location>
</feature>
<dbReference type="AlphaFoldDB" id="A0ABD1UEA2"/>
<dbReference type="PANTHER" id="PTHR44083:SF35">
    <property type="entry name" value="TOPLESS-RELATED PROTEIN 4-LIKE ISOFORM X1"/>
    <property type="match status" value="1"/>
</dbReference>
<evidence type="ECO:0000313" key="2">
    <source>
        <dbReference type="EMBL" id="KAL2523365.1"/>
    </source>
</evidence>
<keyword evidence="3" id="KW-1185">Reference proteome</keyword>
<protein>
    <submittedName>
        <fullName evidence="2">WD repeat domain-containing protein</fullName>
    </submittedName>
</protein>
<sequence length="232" mass="25689">MNQPPYPGYPPQPTSGGYATGWDQSTTLANQQTAQGGGYDMHIALTEQELTTFMPLPSAATFLAVKTKLKGHQKRITGFSFSNALNVLVSSGADSQGRVASEIKHVKPRLTSQVSVAQEKRDMISEASKGSRTKPRVRVNDIPVRSKAEKKTPDRVAQNKCSMLKMPNYEEEAELEEDERSDEESEEESGEEVEAEERVKSLCVENQIWRDLAQTNEATANTLRCNLKEVLA</sequence>
<organism evidence="2 3">
    <name type="scientific">Forsythia ovata</name>
    <dbReference type="NCBI Taxonomy" id="205694"/>
    <lineage>
        <taxon>Eukaryota</taxon>
        <taxon>Viridiplantae</taxon>
        <taxon>Streptophyta</taxon>
        <taxon>Embryophyta</taxon>
        <taxon>Tracheophyta</taxon>
        <taxon>Spermatophyta</taxon>
        <taxon>Magnoliopsida</taxon>
        <taxon>eudicotyledons</taxon>
        <taxon>Gunneridae</taxon>
        <taxon>Pentapetalae</taxon>
        <taxon>asterids</taxon>
        <taxon>lamiids</taxon>
        <taxon>Lamiales</taxon>
        <taxon>Oleaceae</taxon>
        <taxon>Forsythieae</taxon>
        <taxon>Forsythia</taxon>
    </lineage>
</organism>
<dbReference type="InterPro" id="IPR027728">
    <property type="entry name" value="Topless_fam"/>
</dbReference>